<name>A0ACC0DHK9_9PEZI</name>
<keyword evidence="1" id="KW-0378">Hydrolase</keyword>
<proteinExistence type="predicted"/>
<protein>
    <submittedName>
        <fullName evidence="1">Glycoside hydrolase family 43 protein</fullName>
    </submittedName>
</protein>
<accession>A0ACC0DHK9</accession>
<evidence type="ECO:0000313" key="2">
    <source>
        <dbReference type="Proteomes" id="UP001497680"/>
    </source>
</evidence>
<sequence>MKLLSLSSALLVLLAPTVSSAAPARSENSTYYNPVLPGWHSDPSCTQVDGTFFCVTSTFISFPGLPIYASKDLINWKLASHVWNRETQLPGVSWNTTGQQQGMYAATLRHRDGSFFVVCEYLVTDENIGVVFRSADPFRDEGWSDPVVFHADSIDPDLFWDDEGDGKTYVATQGIVLQEINLQTGELSQPPVSLWNGTGGVWPEGPHLYKKDGWYYLMIAEGGTELDHSITIARSRNLKGPYEAYEHNPILTNRGTDEYFQTVGHGDLFQDAAGNWWGMSLATRSGPDWEIYPMGREAVLFPVTWDEGSWPVLQPVRGEMSGWPMPPSNRDVPGDGPFNSDPDAYDFVAGTSIPRNLVHWRVPRAGAFTVTSSRGLQIVPSRNNLTGTPYSEATPELSGQQGLSFIGRRQTDTLFTFSVDLTFDPQEADQEAGVTVFLTQVNHIDLGVVLLPGRSNASCAARRKREIAETQELALRFRTEGTGTPPEPKIIAVPKDWLDGPIRLSIEAANATHYNLAAMPAANPDARILVGTASAGLVSGGNGSFVGSLVGAYATCNGAGAGVECPEGGNAYFTRWRYSGAGQYISETEVV</sequence>
<comment type="caution">
    <text evidence="1">The sequence shown here is derived from an EMBL/GenBank/DDBJ whole genome shotgun (WGS) entry which is preliminary data.</text>
</comment>
<gene>
    <name evidence="1" type="ORF">F4821DRAFT_155300</name>
</gene>
<dbReference type="Proteomes" id="UP001497680">
    <property type="component" value="Unassembled WGS sequence"/>
</dbReference>
<reference evidence="1 2" key="1">
    <citation type="journal article" date="2022" name="New Phytol.">
        <title>Ecological generalism drives hyperdiversity of secondary metabolite gene clusters in xylarialean endophytes.</title>
        <authorList>
            <person name="Franco M.E.E."/>
            <person name="Wisecaver J.H."/>
            <person name="Arnold A.E."/>
            <person name="Ju Y.M."/>
            <person name="Slot J.C."/>
            <person name="Ahrendt S."/>
            <person name="Moore L.P."/>
            <person name="Eastman K.E."/>
            <person name="Scott K."/>
            <person name="Konkel Z."/>
            <person name="Mondo S.J."/>
            <person name="Kuo A."/>
            <person name="Hayes R.D."/>
            <person name="Haridas S."/>
            <person name="Andreopoulos B."/>
            <person name="Riley R."/>
            <person name="LaButti K."/>
            <person name="Pangilinan J."/>
            <person name="Lipzen A."/>
            <person name="Amirebrahimi M."/>
            <person name="Yan J."/>
            <person name="Adam C."/>
            <person name="Keymanesh K."/>
            <person name="Ng V."/>
            <person name="Louie K."/>
            <person name="Northen T."/>
            <person name="Drula E."/>
            <person name="Henrissat B."/>
            <person name="Hsieh H.M."/>
            <person name="Youens-Clark K."/>
            <person name="Lutzoni F."/>
            <person name="Miadlikowska J."/>
            <person name="Eastwood D.C."/>
            <person name="Hamelin R.C."/>
            <person name="Grigoriev I.V."/>
            <person name="U'Ren J.M."/>
        </authorList>
    </citation>
    <scope>NUCLEOTIDE SEQUENCE [LARGE SCALE GENOMIC DNA]</scope>
    <source>
        <strain evidence="1 2">ER1909</strain>
    </source>
</reference>
<organism evidence="1 2">
    <name type="scientific">Hypoxylon rubiginosum</name>
    <dbReference type="NCBI Taxonomy" id="110542"/>
    <lineage>
        <taxon>Eukaryota</taxon>
        <taxon>Fungi</taxon>
        <taxon>Dikarya</taxon>
        <taxon>Ascomycota</taxon>
        <taxon>Pezizomycotina</taxon>
        <taxon>Sordariomycetes</taxon>
        <taxon>Xylariomycetidae</taxon>
        <taxon>Xylariales</taxon>
        <taxon>Hypoxylaceae</taxon>
        <taxon>Hypoxylon</taxon>
    </lineage>
</organism>
<keyword evidence="2" id="KW-1185">Reference proteome</keyword>
<evidence type="ECO:0000313" key="1">
    <source>
        <dbReference type="EMBL" id="KAI6092030.1"/>
    </source>
</evidence>
<dbReference type="EMBL" id="MU394284">
    <property type="protein sequence ID" value="KAI6092030.1"/>
    <property type="molecule type" value="Genomic_DNA"/>
</dbReference>